<evidence type="ECO:0000259" key="1">
    <source>
        <dbReference type="Pfam" id="PF13847"/>
    </source>
</evidence>
<evidence type="ECO:0000313" key="2">
    <source>
        <dbReference type="EMBL" id="QOY54558.1"/>
    </source>
</evidence>
<feature type="domain" description="Methyltransferase" evidence="1">
    <location>
        <begin position="65"/>
        <end position="162"/>
    </location>
</feature>
<dbReference type="GO" id="GO:0008168">
    <property type="term" value="F:methyltransferase activity"/>
    <property type="evidence" value="ECO:0007669"/>
    <property type="project" value="UniProtKB-KW"/>
</dbReference>
<keyword evidence="2" id="KW-0489">Methyltransferase</keyword>
<dbReference type="EMBL" id="CP054493">
    <property type="protein sequence ID" value="QOY54558.1"/>
    <property type="molecule type" value="Genomic_DNA"/>
</dbReference>
<evidence type="ECO:0000313" key="3">
    <source>
        <dbReference type="Proteomes" id="UP000593836"/>
    </source>
</evidence>
<name>A0A7S7M0X4_9BACT</name>
<dbReference type="PANTHER" id="PTHR43861">
    <property type="entry name" value="TRANS-ACONITATE 2-METHYLTRANSFERASE-RELATED"/>
    <property type="match status" value="1"/>
</dbReference>
<dbReference type="Proteomes" id="UP000593836">
    <property type="component" value="Chromosome"/>
</dbReference>
<organism evidence="2 3">
    <name type="scientific">Candidatus Sulfurimonas marisnigri</name>
    <dbReference type="NCBI Taxonomy" id="2740405"/>
    <lineage>
        <taxon>Bacteria</taxon>
        <taxon>Pseudomonadati</taxon>
        <taxon>Campylobacterota</taxon>
        <taxon>Epsilonproteobacteria</taxon>
        <taxon>Campylobacterales</taxon>
        <taxon>Sulfurimonadaceae</taxon>
        <taxon>Sulfurimonas</taxon>
    </lineage>
</organism>
<proteinExistence type="predicted"/>
<dbReference type="SUPFAM" id="SSF53335">
    <property type="entry name" value="S-adenosyl-L-methionine-dependent methyltransferases"/>
    <property type="match status" value="1"/>
</dbReference>
<dbReference type="Pfam" id="PF13847">
    <property type="entry name" value="Methyltransf_31"/>
    <property type="match status" value="1"/>
</dbReference>
<accession>A0A7S7M0X4</accession>
<dbReference type="RefSeq" id="WP_194366603.1">
    <property type="nucleotide sequence ID" value="NZ_CP054493.1"/>
</dbReference>
<dbReference type="CDD" id="cd02440">
    <property type="entry name" value="AdoMet_MTases"/>
    <property type="match status" value="1"/>
</dbReference>
<dbReference type="InterPro" id="IPR029063">
    <property type="entry name" value="SAM-dependent_MTases_sf"/>
</dbReference>
<sequence length="216" mass="25021">MSKEFIFKKDGDTIEFVGDFNGLYKSEQNPWEQSNDEDSILSKYYKSSRQTLYESIKDIKNIKNGCEVGCGLGYVTTSLNEIVKFDGIDISDVAVSKASKKFKNIEFFANDIGSNIFIHPKTYDVVVLNQILWYILKDMDNVVKNIDTILNKNGFLIISTLFLKNQKYGNEIIGSFDDLLRYWIETDKYRTIKANIDYGDDKEEYQDSILILQRKD</sequence>
<keyword evidence="2" id="KW-0808">Transferase</keyword>
<dbReference type="AlphaFoldDB" id="A0A7S7M0X4"/>
<dbReference type="Gene3D" id="3.40.50.150">
    <property type="entry name" value="Vaccinia Virus protein VP39"/>
    <property type="match status" value="1"/>
</dbReference>
<reference evidence="2 3" key="1">
    <citation type="submission" date="2020-05" db="EMBL/GenBank/DDBJ databases">
        <title>Sulfurimonas marisnigri, sp. nov., and Sulfurimonas baltica, sp. nov., manganese oxide reducing chemolithoautotrophs of the class Epsilonproteobacteria isolated from the pelagic redoxclines of the Black and Baltic Seas and emended description of the genus Sulfurimonas.</title>
        <authorList>
            <person name="Henkel J.V."/>
            <person name="Laudan C."/>
            <person name="Werner J."/>
            <person name="Neu T."/>
            <person name="Plewe S."/>
            <person name="Sproer C."/>
            <person name="Bunk B."/>
            <person name="Schulz-Vogt H.N."/>
        </authorList>
    </citation>
    <scope>NUCLEOTIDE SEQUENCE [LARGE SCALE GENOMIC DNA]</scope>
    <source>
        <strain evidence="2 3">SoZ1</strain>
    </source>
</reference>
<keyword evidence="3" id="KW-1185">Reference proteome</keyword>
<dbReference type="GO" id="GO:0032259">
    <property type="term" value="P:methylation"/>
    <property type="evidence" value="ECO:0007669"/>
    <property type="project" value="UniProtKB-KW"/>
</dbReference>
<dbReference type="InterPro" id="IPR025714">
    <property type="entry name" value="Methyltranfer_dom"/>
</dbReference>
<dbReference type="KEGG" id="smas:HUE87_11955"/>
<gene>
    <name evidence="2" type="ORF">HUE87_11955</name>
</gene>
<protein>
    <submittedName>
        <fullName evidence="2">Class I SAM-dependent methyltransferase</fullName>
    </submittedName>
</protein>